<name>A0AAX4NHA4_9ARCH</name>
<dbReference type="RefSeq" id="WP_393972093.1">
    <property type="nucleotide sequence ID" value="NZ_CP133772.1"/>
</dbReference>
<dbReference type="KEGG" id="omr:OXIME_000697"/>
<dbReference type="Gene3D" id="1.10.10.10">
    <property type="entry name" value="Winged helix-like DNA-binding domain superfamily/Winged helix DNA-binding domain"/>
    <property type="match status" value="1"/>
</dbReference>
<evidence type="ECO:0000313" key="2">
    <source>
        <dbReference type="EMBL" id="WYY00141.1"/>
    </source>
</evidence>
<dbReference type="Proteomes" id="UP001451606">
    <property type="component" value="Chromosome"/>
</dbReference>
<keyword evidence="3" id="KW-1185">Reference proteome</keyword>
<dbReference type="EMBL" id="CP133772">
    <property type="protein sequence ID" value="WYY00141.1"/>
    <property type="molecule type" value="Genomic_DNA"/>
</dbReference>
<accession>A0AAX4NHA4</accession>
<dbReference type="SUPFAM" id="SSF46785">
    <property type="entry name" value="Winged helix' DNA-binding domain"/>
    <property type="match status" value="1"/>
</dbReference>
<dbReference type="PANTHER" id="PTHR36216:SF1">
    <property type="entry name" value="HTH ARSR-TYPE DOMAIN-CONTAINING PROTEIN"/>
    <property type="match status" value="1"/>
</dbReference>
<reference evidence="2 3" key="1">
    <citation type="submission" date="2023-09" db="EMBL/GenBank/DDBJ databases">
        <authorList>
            <person name="Golyshina O.V."/>
            <person name="Lunev E.A."/>
            <person name="Bargiela R."/>
            <person name="Gaines M.C."/>
            <person name="Daum B."/>
            <person name="Bale N.J."/>
            <person name="Koenen M."/>
            <person name="Sinninghe Damst J.S."/>
            <person name="Yakimov M."/>
            <person name="Golyshin P.N."/>
        </authorList>
    </citation>
    <scope>NUCLEOTIDE SEQUENCE [LARGE SCALE GENOMIC DNA]</scope>
    <source>
        <strain evidence="2 3">M1</strain>
    </source>
</reference>
<dbReference type="AlphaFoldDB" id="A0AAX4NHA4"/>
<dbReference type="PANTHER" id="PTHR36216">
    <property type="entry name" value="TRANSCRIPTIONAL REGULATOR, TRMB"/>
    <property type="match status" value="1"/>
</dbReference>
<dbReference type="InterPro" id="IPR036388">
    <property type="entry name" value="WH-like_DNA-bd_sf"/>
</dbReference>
<evidence type="ECO:0000313" key="3">
    <source>
        <dbReference type="Proteomes" id="UP001451606"/>
    </source>
</evidence>
<dbReference type="InterPro" id="IPR056504">
    <property type="entry name" value="HTH_HVO_0163_N"/>
</dbReference>
<dbReference type="Pfam" id="PF24266">
    <property type="entry name" value="HTH_HVO_0163_N"/>
    <property type="match status" value="1"/>
</dbReference>
<sequence>MAETPARDKILQIISQNPGIHFREIQRMSGMAVGQAEYHLYQLEKSDKVIIKEDGNNRRYFLPDQGSLQDRKIIFYLRSSIPSRIIQSIIRSGEIDSSKILRGRKAKLEKIKKAIESMEKDGIISRKVVNGTDHIFLTDRDHVIKVIKRYRKGFIGTLEQNLLSLLDESDS</sequence>
<organism evidence="2 3">
    <name type="scientific">Oxyplasma meridianum</name>
    <dbReference type="NCBI Taxonomy" id="3073602"/>
    <lineage>
        <taxon>Archaea</taxon>
        <taxon>Methanobacteriati</taxon>
        <taxon>Thermoplasmatota</taxon>
        <taxon>Thermoplasmata</taxon>
        <taxon>Thermoplasmatales</taxon>
        <taxon>Thermoplasmataceae</taxon>
        <taxon>Oxyplasma</taxon>
    </lineage>
</organism>
<protein>
    <submittedName>
        <fullName evidence="2">Winged helix-turn-helix transcriptional regulator</fullName>
    </submittedName>
</protein>
<dbReference type="InterPro" id="IPR036390">
    <property type="entry name" value="WH_DNA-bd_sf"/>
</dbReference>
<proteinExistence type="predicted"/>
<feature type="domain" description="HVO-0163 N-terminal HTH" evidence="1">
    <location>
        <begin position="6"/>
        <end position="65"/>
    </location>
</feature>
<evidence type="ECO:0000259" key="1">
    <source>
        <dbReference type="Pfam" id="PF24266"/>
    </source>
</evidence>
<gene>
    <name evidence="2" type="ORF">OXIME_000697</name>
</gene>
<dbReference type="GeneID" id="95967428"/>